<evidence type="ECO:0000313" key="1">
    <source>
        <dbReference type="EMBL" id="MBB4155044.1"/>
    </source>
</evidence>
<evidence type="ECO:0000313" key="2">
    <source>
        <dbReference type="Proteomes" id="UP000529795"/>
    </source>
</evidence>
<organism evidence="1 2">
    <name type="scientific">Sphingomonas jinjuensis</name>
    <dbReference type="NCBI Taxonomy" id="535907"/>
    <lineage>
        <taxon>Bacteria</taxon>
        <taxon>Pseudomonadati</taxon>
        <taxon>Pseudomonadota</taxon>
        <taxon>Alphaproteobacteria</taxon>
        <taxon>Sphingomonadales</taxon>
        <taxon>Sphingomonadaceae</taxon>
        <taxon>Sphingomonas</taxon>
    </lineage>
</organism>
<name>A0A840FH53_9SPHN</name>
<sequence length="516" mass="57800">MSQGEWRACKAPYSFYHEFMEEYWEGGPSEGLGACLHRLCTLGRKMGVASFVVEEGLGRPDIEDEIEHLEALGPRVAGSVRASVVTFLDVGPRRDQDRLKIKPASIIGQFCIISFPVAEGETRSYIYEAYHRIPARDKKPLLNNHISMWGRLAVTVGGKEHRLPAAYFCQQNGVTSICAHSATRMIVRTKTDVPVSVRDLNTFWDYQPGGRVTVTKLLAALRHYSMNVVAHAMDEKMPTGRDEHRPERVWRQLALLADSGTSSLLIFSAGTTVDHVVPVVGHTVNTDEWHPIGATLHVNGKEHVSSNSLWIDHLVVHDDMLGPYYCLSRAALLPAEEDEPIEVRLVVTVLDDAVELSPTQADGVGRQAISGLITQLRNRKMGDGDWWEYLCKSLERRLFRTTLIRRQDYTDTLRVGRLDRDQSAMVRRLEDELPELMWMCELSVPNLFLANRARLGEVLIDARASVRDNGVGAIRMFRLPSLLGVVAPGRPSAFQVASWPVKGPVPMHKALQGETW</sequence>
<protein>
    <submittedName>
        <fullName evidence="1">Uncharacterized protein</fullName>
    </submittedName>
</protein>
<reference evidence="1 2" key="1">
    <citation type="submission" date="2020-08" db="EMBL/GenBank/DDBJ databases">
        <title>Genomic Encyclopedia of Type Strains, Phase IV (KMG-IV): sequencing the most valuable type-strain genomes for metagenomic binning, comparative biology and taxonomic classification.</title>
        <authorList>
            <person name="Goeker M."/>
        </authorList>
    </citation>
    <scope>NUCLEOTIDE SEQUENCE [LARGE SCALE GENOMIC DNA]</scope>
    <source>
        <strain evidence="1 2">YC6723</strain>
    </source>
</reference>
<keyword evidence="2" id="KW-1185">Reference proteome</keyword>
<accession>A0A840FH53</accession>
<dbReference type="AlphaFoldDB" id="A0A840FH53"/>
<dbReference type="Proteomes" id="UP000529795">
    <property type="component" value="Unassembled WGS sequence"/>
</dbReference>
<proteinExistence type="predicted"/>
<dbReference type="EMBL" id="JACIEV010000009">
    <property type="protein sequence ID" value="MBB4155044.1"/>
    <property type="molecule type" value="Genomic_DNA"/>
</dbReference>
<comment type="caution">
    <text evidence="1">The sequence shown here is derived from an EMBL/GenBank/DDBJ whole genome shotgun (WGS) entry which is preliminary data.</text>
</comment>
<gene>
    <name evidence="1" type="ORF">GGQ80_002961</name>
</gene>